<keyword evidence="1" id="KW-1133">Transmembrane helix</keyword>
<comment type="caution">
    <text evidence="2">The sequence shown here is derived from an EMBL/GenBank/DDBJ whole genome shotgun (WGS) entry which is preliminary data.</text>
</comment>
<accession>A0A2H0BKB9</accession>
<feature type="transmembrane region" description="Helical" evidence="1">
    <location>
        <begin position="51"/>
        <end position="74"/>
    </location>
</feature>
<dbReference type="Proteomes" id="UP000229847">
    <property type="component" value="Unassembled WGS sequence"/>
</dbReference>
<keyword evidence="1" id="KW-0812">Transmembrane</keyword>
<dbReference type="InterPro" id="IPR043716">
    <property type="entry name" value="DUF5657"/>
</dbReference>
<feature type="transmembrane region" description="Helical" evidence="1">
    <location>
        <begin position="6"/>
        <end position="30"/>
    </location>
</feature>
<sequence>MVGSSLIFGISIWLVAKVFVLLALVMYIVFSLVVIRQIKLMLETVDMGLNLLIRFIGWGHFLFAVGIFVIALTIL</sequence>
<evidence type="ECO:0000313" key="3">
    <source>
        <dbReference type="Proteomes" id="UP000229847"/>
    </source>
</evidence>
<keyword evidence="1" id="KW-0472">Membrane</keyword>
<protein>
    <submittedName>
        <fullName evidence="2">Uncharacterized protein</fullName>
    </submittedName>
</protein>
<dbReference type="AlphaFoldDB" id="A0A2H0BKB9"/>
<gene>
    <name evidence="2" type="ORF">COX03_02815</name>
</gene>
<name>A0A2H0BKB9_9BACT</name>
<organism evidence="2 3">
    <name type="scientific">Candidatus Woesebacteria bacterium CG22_combo_CG10-13_8_21_14_all_39_10</name>
    <dbReference type="NCBI Taxonomy" id="1975059"/>
    <lineage>
        <taxon>Bacteria</taxon>
        <taxon>Candidatus Woeseibacteriota</taxon>
    </lineage>
</organism>
<proteinExistence type="predicted"/>
<reference evidence="2 3" key="1">
    <citation type="submission" date="2017-09" db="EMBL/GenBank/DDBJ databases">
        <title>Depth-based differentiation of microbial function through sediment-hosted aquifers and enrichment of novel symbionts in the deep terrestrial subsurface.</title>
        <authorList>
            <person name="Probst A.J."/>
            <person name="Ladd B."/>
            <person name="Jarett J.K."/>
            <person name="Geller-Mcgrath D.E."/>
            <person name="Sieber C.M."/>
            <person name="Emerson J.B."/>
            <person name="Anantharaman K."/>
            <person name="Thomas B.C."/>
            <person name="Malmstrom R."/>
            <person name="Stieglmeier M."/>
            <person name="Klingl A."/>
            <person name="Woyke T."/>
            <person name="Ryan C.M."/>
            <person name="Banfield J.F."/>
        </authorList>
    </citation>
    <scope>NUCLEOTIDE SEQUENCE [LARGE SCALE GENOMIC DNA]</scope>
    <source>
        <strain evidence="2">CG22_combo_CG10-13_8_21_14_all_39_10</strain>
    </source>
</reference>
<evidence type="ECO:0000313" key="2">
    <source>
        <dbReference type="EMBL" id="PIP57490.1"/>
    </source>
</evidence>
<dbReference type="EMBL" id="PCSW01000087">
    <property type="protein sequence ID" value="PIP57490.1"/>
    <property type="molecule type" value="Genomic_DNA"/>
</dbReference>
<dbReference type="Pfam" id="PF18901">
    <property type="entry name" value="DUF5657"/>
    <property type="match status" value="1"/>
</dbReference>
<evidence type="ECO:0000256" key="1">
    <source>
        <dbReference type="SAM" id="Phobius"/>
    </source>
</evidence>